<keyword evidence="1" id="KW-1133">Transmembrane helix</keyword>
<dbReference type="Proteomes" id="UP001209317">
    <property type="component" value="Unassembled WGS sequence"/>
</dbReference>
<dbReference type="AlphaFoldDB" id="A0AAE3IKC3"/>
<evidence type="ECO:0000313" key="2">
    <source>
        <dbReference type="EMBL" id="MCU7693832.1"/>
    </source>
</evidence>
<keyword evidence="3" id="KW-1185">Reference proteome</keyword>
<reference evidence="2" key="1">
    <citation type="submission" date="2022-10" db="EMBL/GenBank/DDBJ databases">
        <authorList>
            <person name="Kim H.S."/>
            <person name="Kim J.-S."/>
            <person name="Suh M.K."/>
            <person name="Eom M.K."/>
            <person name="Lee J.-S."/>
        </authorList>
    </citation>
    <scope>NUCLEOTIDE SEQUENCE</scope>
    <source>
        <strain evidence="2">LIP-5</strain>
    </source>
</reference>
<organism evidence="2 3">
    <name type="scientific">Haoranjiania flava</name>
    <dbReference type="NCBI Taxonomy" id="1856322"/>
    <lineage>
        <taxon>Bacteria</taxon>
        <taxon>Pseudomonadati</taxon>
        <taxon>Bacteroidota</taxon>
        <taxon>Chitinophagia</taxon>
        <taxon>Chitinophagales</taxon>
        <taxon>Chitinophagaceae</taxon>
        <taxon>Haoranjiania</taxon>
    </lineage>
</organism>
<dbReference type="EMBL" id="JAOTPL010000004">
    <property type="protein sequence ID" value="MCU7693832.1"/>
    <property type="molecule type" value="Genomic_DNA"/>
</dbReference>
<keyword evidence="1" id="KW-0812">Transmembrane</keyword>
<dbReference type="RefSeq" id="WP_263037318.1">
    <property type="nucleotide sequence ID" value="NZ_JAOTPL010000004.1"/>
</dbReference>
<name>A0AAE3IKC3_9BACT</name>
<proteinExistence type="predicted"/>
<keyword evidence="1" id="KW-0472">Membrane</keyword>
<comment type="caution">
    <text evidence="2">The sequence shown here is derived from an EMBL/GenBank/DDBJ whole genome shotgun (WGS) entry which is preliminary data.</text>
</comment>
<evidence type="ECO:0000256" key="1">
    <source>
        <dbReference type="SAM" id="Phobius"/>
    </source>
</evidence>
<accession>A0AAE3IKC3</accession>
<gene>
    <name evidence="2" type="ORF">OD355_04795</name>
</gene>
<feature type="transmembrane region" description="Helical" evidence="1">
    <location>
        <begin position="6"/>
        <end position="31"/>
    </location>
</feature>
<evidence type="ECO:0000313" key="3">
    <source>
        <dbReference type="Proteomes" id="UP001209317"/>
    </source>
</evidence>
<protein>
    <submittedName>
        <fullName evidence="2">Uncharacterized protein</fullName>
    </submittedName>
</protein>
<sequence length="140" mass="16338">MAQQKVIIIPAKWIVIILTTFFTLCIIAFFIENKRVENYRPVEKKDSINLLITNKQSRGGIFINDSLVIASSIPFIYVPKEFQDWDAMRPIISFSNKAYEYKISDVQIPYQLLKKKNNDTVFVIRKKDTLLLLLSAMYVE</sequence>